<proteinExistence type="predicted"/>
<evidence type="ECO:0000256" key="1">
    <source>
        <dbReference type="SAM" id="Phobius"/>
    </source>
</evidence>
<organism evidence="2 3">
    <name type="scientific">Alcanivorax jadensis T9</name>
    <dbReference type="NCBI Taxonomy" id="1177181"/>
    <lineage>
        <taxon>Bacteria</taxon>
        <taxon>Pseudomonadati</taxon>
        <taxon>Pseudomonadota</taxon>
        <taxon>Gammaproteobacteria</taxon>
        <taxon>Oceanospirillales</taxon>
        <taxon>Alcanivoracaceae</taxon>
        <taxon>Alcanivorax</taxon>
    </lineage>
</organism>
<accession>A0ABR4WEC2</accession>
<sequence length="233" mass="26099">MGRWILWGWVALAVIVVGLVLGFVLYTRIVIGIGLQDQRALLHLPETLIVQTRAEEEAAITLRGRVEVDVPFKHDALPLPLKGTYKANLALDTMVPLRMTIEYEDVIPIETTVAIEGDTKLISEWLPRMPIEGELPLKLEVPVSLKVPVDTQIRFVYDGPVQVGFNQTIHPPVDTVLRTAINLDKEVSAPITNVFEARVVPDNRALPIILTDTRLTLPLQDLILRPMESRVEQ</sequence>
<evidence type="ECO:0008006" key="4">
    <source>
        <dbReference type="Google" id="ProtNLM"/>
    </source>
</evidence>
<keyword evidence="3" id="KW-1185">Reference proteome</keyword>
<dbReference type="EMBL" id="ARXU01000003">
    <property type="protein sequence ID" value="KGD61876.1"/>
    <property type="molecule type" value="Genomic_DNA"/>
</dbReference>
<evidence type="ECO:0000313" key="3">
    <source>
        <dbReference type="Proteomes" id="UP000029443"/>
    </source>
</evidence>
<keyword evidence="1" id="KW-1133">Transmembrane helix</keyword>
<reference evidence="2 3" key="1">
    <citation type="submission" date="2012-09" db="EMBL/GenBank/DDBJ databases">
        <title>Genome Sequence of alkane-degrading Bacterium Alcanivorax jadensis T9.</title>
        <authorList>
            <person name="Lai Q."/>
            <person name="Shao Z."/>
        </authorList>
    </citation>
    <scope>NUCLEOTIDE SEQUENCE [LARGE SCALE GENOMIC DNA]</scope>
    <source>
        <strain evidence="2 3">T9</strain>
    </source>
</reference>
<keyword evidence="1" id="KW-0812">Transmembrane</keyword>
<dbReference type="RefSeq" id="WP_035245833.1">
    <property type="nucleotide sequence ID" value="NZ_ARXU01000003.1"/>
</dbReference>
<gene>
    <name evidence="2" type="ORF">T9A_01085</name>
</gene>
<feature type="transmembrane region" description="Helical" evidence="1">
    <location>
        <begin position="6"/>
        <end position="26"/>
    </location>
</feature>
<protein>
    <recommendedName>
        <fullName evidence="4">AsmA domain-containing protein</fullName>
    </recommendedName>
</protein>
<dbReference type="Proteomes" id="UP000029443">
    <property type="component" value="Unassembled WGS sequence"/>
</dbReference>
<comment type="caution">
    <text evidence="2">The sequence shown here is derived from an EMBL/GenBank/DDBJ whole genome shotgun (WGS) entry which is preliminary data.</text>
</comment>
<evidence type="ECO:0000313" key="2">
    <source>
        <dbReference type="EMBL" id="KGD61876.1"/>
    </source>
</evidence>
<name>A0ABR4WEC2_9GAMM</name>
<keyword evidence="1" id="KW-0472">Membrane</keyword>